<protein>
    <submittedName>
        <fullName evidence="1">Uncharacterized protein</fullName>
    </submittedName>
</protein>
<dbReference type="RefSeq" id="WP_126943870.1">
    <property type="nucleotide sequence ID" value="NZ_RZHG01000007.1"/>
</dbReference>
<proteinExistence type="predicted"/>
<name>A0A433KUZ7_9GAMM</name>
<reference evidence="1 2" key="1">
    <citation type="submission" date="2018-12" db="EMBL/GenBank/DDBJ databases">
        <title>three novel Halomonas strain isolated from plants.</title>
        <authorList>
            <person name="Sun C."/>
        </authorList>
    </citation>
    <scope>NUCLEOTIDE SEQUENCE [LARGE SCALE GENOMIC DNA]</scope>
    <source>
        <strain evidence="1 2">DSM 19434</strain>
    </source>
</reference>
<dbReference type="Proteomes" id="UP000287336">
    <property type="component" value="Unassembled WGS sequence"/>
</dbReference>
<dbReference type="AlphaFoldDB" id="A0A433KUZ7"/>
<comment type="caution">
    <text evidence="1">The sequence shown here is derived from an EMBL/GenBank/DDBJ whole genome shotgun (WGS) entry which is preliminary data.</text>
</comment>
<sequence>MNINMSVVCDDCNTVINCRVGMSNRRLQPLRFVCEECLSPIDINVNLGQGITIEGANQIETKGPFDSETAFVDLHLDFPVAFDKYIMGMTPFMMASQRCGHENMQIHAFRVNTLNEISERTPEIKKIIKLYRNNKEKLYRKRILSFLESNIDCKMKIDQNYALYHLLERCFSPFNEPTKNLETVEGYTEKIIWFAENKRTEFEKLLEELVGSGFLKNLQDDCLQLYPKMLDFELIFRPALFLDFDNTYENSRMAYRVSSHDFDEIKDLYKDISEVLSRQLVLIAAVNNLEKRGDHNSFAPLEKMKVPTSLNKYADVAFGQKLELLDDPWHSISKEVADNQLRNSIAHFKAEYDDVSQKLTYFPKREGIKQEKSEEMYFLDFSRKILLAYREMHKLNHLIKCLFVFYFMYVNPE</sequence>
<gene>
    <name evidence="1" type="ORF">ELY33_03235</name>
</gene>
<evidence type="ECO:0000313" key="1">
    <source>
        <dbReference type="EMBL" id="RUR33387.1"/>
    </source>
</evidence>
<dbReference type="OrthoDB" id="8445165at2"/>
<keyword evidence="2" id="KW-1185">Reference proteome</keyword>
<organism evidence="1 2">
    <name type="scientific">Vreelandella andesensis</name>
    <dbReference type="NCBI Taxonomy" id="447567"/>
    <lineage>
        <taxon>Bacteria</taxon>
        <taxon>Pseudomonadati</taxon>
        <taxon>Pseudomonadota</taxon>
        <taxon>Gammaproteobacteria</taxon>
        <taxon>Oceanospirillales</taxon>
        <taxon>Halomonadaceae</taxon>
        <taxon>Vreelandella</taxon>
    </lineage>
</organism>
<dbReference type="EMBL" id="RZHG01000007">
    <property type="protein sequence ID" value="RUR33387.1"/>
    <property type="molecule type" value="Genomic_DNA"/>
</dbReference>
<evidence type="ECO:0000313" key="2">
    <source>
        <dbReference type="Proteomes" id="UP000287336"/>
    </source>
</evidence>
<accession>A0A433KUZ7</accession>